<accession>A0AAD7IR27</accession>
<evidence type="ECO:0000313" key="2">
    <source>
        <dbReference type="EMBL" id="KAJ7747053.1"/>
    </source>
</evidence>
<dbReference type="AlphaFoldDB" id="A0AAD7IR27"/>
<protein>
    <submittedName>
        <fullName evidence="2">Uncharacterized protein</fullName>
    </submittedName>
</protein>
<proteinExistence type="predicted"/>
<gene>
    <name evidence="2" type="ORF">B0H16DRAFT_1462277</name>
</gene>
<name>A0AAD7IR27_9AGAR</name>
<feature type="region of interest" description="Disordered" evidence="1">
    <location>
        <begin position="146"/>
        <end position="165"/>
    </location>
</feature>
<dbReference type="Proteomes" id="UP001215598">
    <property type="component" value="Unassembled WGS sequence"/>
</dbReference>
<evidence type="ECO:0000256" key="1">
    <source>
        <dbReference type="SAM" id="MobiDB-lite"/>
    </source>
</evidence>
<feature type="compositionally biased region" description="Polar residues" evidence="1">
    <location>
        <begin position="153"/>
        <end position="163"/>
    </location>
</feature>
<organism evidence="2 3">
    <name type="scientific">Mycena metata</name>
    <dbReference type="NCBI Taxonomy" id="1033252"/>
    <lineage>
        <taxon>Eukaryota</taxon>
        <taxon>Fungi</taxon>
        <taxon>Dikarya</taxon>
        <taxon>Basidiomycota</taxon>
        <taxon>Agaricomycotina</taxon>
        <taxon>Agaricomycetes</taxon>
        <taxon>Agaricomycetidae</taxon>
        <taxon>Agaricales</taxon>
        <taxon>Marasmiineae</taxon>
        <taxon>Mycenaceae</taxon>
        <taxon>Mycena</taxon>
    </lineage>
</organism>
<reference evidence="2" key="1">
    <citation type="submission" date="2023-03" db="EMBL/GenBank/DDBJ databases">
        <title>Massive genome expansion in bonnet fungi (Mycena s.s.) driven by repeated elements and novel gene families across ecological guilds.</title>
        <authorList>
            <consortium name="Lawrence Berkeley National Laboratory"/>
            <person name="Harder C.B."/>
            <person name="Miyauchi S."/>
            <person name="Viragh M."/>
            <person name="Kuo A."/>
            <person name="Thoen E."/>
            <person name="Andreopoulos B."/>
            <person name="Lu D."/>
            <person name="Skrede I."/>
            <person name="Drula E."/>
            <person name="Henrissat B."/>
            <person name="Morin E."/>
            <person name="Kohler A."/>
            <person name="Barry K."/>
            <person name="LaButti K."/>
            <person name="Morin E."/>
            <person name="Salamov A."/>
            <person name="Lipzen A."/>
            <person name="Mereny Z."/>
            <person name="Hegedus B."/>
            <person name="Baldrian P."/>
            <person name="Stursova M."/>
            <person name="Weitz H."/>
            <person name="Taylor A."/>
            <person name="Grigoriev I.V."/>
            <person name="Nagy L.G."/>
            <person name="Martin F."/>
            <person name="Kauserud H."/>
        </authorList>
    </citation>
    <scope>NUCLEOTIDE SEQUENCE</scope>
    <source>
        <strain evidence="2">CBHHK182m</strain>
    </source>
</reference>
<evidence type="ECO:0000313" key="3">
    <source>
        <dbReference type="Proteomes" id="UP001215598"/>
    </source>
</evidence>
<keyword evidence="3" id="KW-1185">Reference proteome</keyword>
<dbReference type="EMBL" id="JARKIB010000078">
    <property type="protein sequence ID" value="KAJ7747053.1"/>
    <property type="molecule type" value="Genomic_DNA"/>
</dbReference>
<sequence length="204" mass="22415">MYGESDFSIKKNALVFNVSKFGSANGLAHLQNLGMMNIGQWRVRWGESRHWKEVRVLCEETEEWRPPGLDVDLIIGYPEKVKTRDHGKVPEPEKLLPGLTFIISTHGSDNSDFRKHSKGKTKLLVYQGLEAAEDLLEEIGVGTNKRKDEVQAGQDSSRTNSSDHALVGYNEGAHTVVGAGSVEPLGDDPTSTVALVLKEAFSGI</sequence>
<comment type="caution">
    <text evidence="2">The sequence shown here is derived from an EMBL/GenBank/DDBJ whole genome shotgun (WGS) entry which is preliminary data.</text>
</comment>